<evidence type="ECO:0000256" key="2">
    <source>
        <dbReference type="SAM" id="MobiDB-lite"/>
    </source>
</evidence>
<dbReference type="RefSeq" id="WP_205944342.1">
    <property type="nucleotide sequence ID" value="NZ_JAAQPH010000001.1"/>
</dbReference>
<dbReference type="PANTHER" id="PTHR30329:SF21">
    <property type="entry name" value="LIPOPROTEIN YIAD-RELATED"/>
    <property type="match status" value="1"/>
</dbReference>
<accession>A0A967C1U3</accession>
<feature type="region of interest" description="Disordered" evidence="2">
    <location>
        <begin position="51"/>
        <end position="111"/>
    </location>
</feature>
<dbReference type="InterPro" id="IPR050330">
    <property type="entry name" value="Bact_OuterMem_StrucFunc"/>
</dbReference>
<dbReference type="Pfam" id="PF00691">
    <property type="entry name" value="OmpA"/>
    <property type="match status" value="1"/>
</dbReference>
<name>A0A967C1U3_9PROT</name>
<keyword evidence="1" id="KW-0472">Membrane</keyword>
<evidence type="ECO:0000313" key="4">
    <source>
        <dbReference type="EMBL" id="NIA67073.1"/>
    </source>
</evidence>
<evidence type="ECO:0000313" key="5">
    <source>
        <dbReference type="Proteomes" id="UP000761264"/>
    </source>
</evidence>
<gene>
    <name evidence="4" type="ORF">HBA54_00535</name>
</gene>
<keyword evidence="5" id="KW-1185">Reference proteome</keyword>
<comment type="caution">
    <text evidence="4">The sequence shown here is derived from an EMBL/GenBank/DDBJ whole genome shotgun (WGS) entry which is preliminary data.</text>
</comment>
<dbReference type="PROSITE" id="PS51123">
    <property type="entry name" value="OMPA_2"/>
    <property type="match status" value="1"/>
</dbReference>
<dbReference type="SUPFAM" id="SSF103088">
    <property type="entry name" value="OmpA-like"/>
    <property type="match status" value="1"/>
</dbReference>
<feature type="domain" description="OmpA-like" evidence="3">
    <location>
        <begin position="148"/>
        <end position="269"/>
    </location>
</feature>
<protein>
    <submittedName>
        <fullName evidence="4">OmpA family protein</fullName>
    </submittedName>
</protein>
<dbReference type="InterPro" id="IPR006665">
    <property type="entry name" value="OmpA-like"/>
</dbReference>
<dbReference type="PANTHER" id="PTHR30329">
    <property type="entry name" value="STATOR ELEMENT OF FLAGELLAR MOTOR COMPLEX"/>
    <property type="match status" value="1"/>
</dbReference>
<feature type="compositionally biased region" description="Basic and acidic residues" evidence="2">
    <location>
        <begin position="80"/>
        <end position="104"/>
    </location>
</feature>
<dbReference type="AlphaFoldDB" id="A0A967C1U3"/>
<reference evidence="4" key="1">
    <citation type="submission" date="2020-03" db="EMBL/GenBank/DDBJ databases">
        <title>Genome of Pelagibius litoralis DSM 21314T.</title>
        <authorList>
            <person name="Wang G."/>
        </authorList>
    </citation>
    <scope>NUCLEOTIDE SEQUENCE</scope>
    <source>
        <strain evidence="4">DSM 21314</strain>
    </source>
</reference>
<dbReference type="InterPro" id="IPR036737">
    <property type="entry name" value="OmpA-like_sf"/>
</dbReference>
<dbReference type="EMBL" id="JAAQPH010000001">
    <property type="protein sequence ID" value="NIA67073.1"/>
    <property type="molecule type" value="Genomic_DNA"/>
</dbReference>
<dbReference type="Proteomes" id="UP000761264">
    <property type="component" value="Unassembled WGS sequence"/>
</dbReference>
<dbReference type="Gene3D" id="3.30.1330.60">
    <property type="entry name" value="OmpA-like domain"/>
    <property type="match status" value="1"/>
</dbReference>
<organism evidence="4 5">
    <name type="scientific">Pelagibius litoralis</name>
    <dbReference type="NCBI Taxonomy" id="374515"/>
    <lineage>
        <taxon>Bacteria</taxon>
        <taxon>Pseudomonadati</taxon>
        <taxon>Pseudomonadota</taxon>
        <taxon>Alphaproteobacteria</taxon>
        <taxon>Rhodospirillales</taxon>
        <taxon>Rhodovibrionaceae</taxon>
        <taxon>Pelagibius</taxon>
    </lineage>
</organism>
<sequence length="269" mass="28877">MTEFQDAMGQASTTAGRTRRYGPVRMACFSVGFAAFFSLAGCTAVDDLTTSPEERAAQQPQKVTTEGVKDEFPNLAEVPSEPKPHTPPETREEIVSELTDDRSKASFTDPTPLITAAPKKLDPFASATIISADSVTTSTQFAGLSSPTETGPGQLAAIIFFNHGSVVLDENDLGVLRDLVTLHEQRGGRLRVIGHASSRTQNATPDEHQVANFEMSLERANVVSAELLSLGVSPDALATEAKADAEPVYHEFMPSGEAGNRRVEIFLEK</sequence>
<evidence type="ECO:0000256" key="1">
    <source>
        <dbReference type="PROSITE-ProRule" id="PRU00473"/>
    </source>
</evidence>
<dbReference type="GO" id="GO:0016020">
    <property type="term" value="C:membrane"/>
    <property type="evidence" value="ECO:0007669"/>
    <property type="project" value="UniProtKB-UniRule"/>
</dbReference>
<dbReference type="CDD" id="cd07185">
    <property type="entry name" value="OmpA_C-like"/>
    <property type="match status" value="1"/>
</dbReference>
<evidence type="ECO:0000259" key="3">
    <source>
        <dbReference type="PROSITE" id="PS51123"/>
    </source>
</evidence>
<proteinExistence type="predicted"/>